<evidence type="ECO:0000256" key="11">
    <source>
        <dbReference type="ARBA" id="ARBA00022967"/>
    </source>
</evidence>
<keyword evidence="3" id="KW-0813">Transport</keyword>
<dbReference type="SFLD" id="SFLDS00003">
    <property type="entry name" value="Haloacid_Dehalogenase"/>
    <property type="match status" value="1"/>
</dbReference>
<dbReference type="InterPro" id="IPR018303">
    <property type="entry name" value="ATPase_P-typ_P_site"/>
</dbReference>
<dbReference type="OrthoDB" id="8588at2157"/>
<dbReference type="Gene3D" id="2.70.150.10">
    <property type="entry name" value="Calcium-transporting ATPase, cytoplasmic transduction domain A"/>
    <property type="match status" value="1"/>
</dbReference>
<accession>A0A3R9X1I1</accession>
<dbReference type="GO" id="GO:0005886">
    <property type="term" value="C:plasma membrane"/>
    <property type="evidence" value="ECO:0007669"/>
    <property type="project" value="UniProtKB-SubCell"/>
</dbReference>
<feature type="transmembrane region" description="Helical" evidence="15">
    <location>
        <begin position="124"/>
        <end position="146"/>
    </location>
</feature>
<dbReference type="InterPro" id="IPR023298">
    <property type="entry name" value="ATPase_P-typ_TM_dom_sf"/>
</dbReference>
<dbReference type="EMBL" id="RCOS01000130">
    <property type="protein sequence ID" value="RSN73030.1"/>
    <property type="molecule type" value="Genomic_DNA"/>
</dbReference>
<keyword evidence="12 15" id="KW-1133">Transmembrane helix</keyword>
<dbReference type="InterPro" id="IPR044492">
    <property type="entry name" value="P_typ_ATPase_HD_dom"/>
</dbReference>
<dbReference type="GO" id="GO:0055070">
    <property type="term" value="P:copper ion homeostasis"/>
    <property type="evidence" value="ECO:0007669"/>
    <property type="project" value="TreeGrafter"/>
</dbReference>
<dbReference type="GO" id="GO:0016491">
    <property type="term" value="F:oxidoreductase activity"/>
    <property type="evidence" value="ECO:0007669"/>
    <property type="project" value="InterPro"/>
</dbReference>
<dbReference type="InterPro" id="IPR008250">
    <property type="entry name" value="ATPase_P-typ_transduc_dom_A_sf"/>
</dbReference>
<feature type="transmembrane region" description="Helical" evidence="15">
    <location>
        <begin position="632"/>
        <end position="656"/>
    </location>
</feature>
<feature type="transmembrane region" description="Helical" evidence="15">
    <location>
        <begin position="662"/>
        <end position="681"/>
    </location>
</feature>
<dbReference type="SUPFAM" id="SSF81665">
    <property type="entry name" value="Calcium ATPase, transmembrane domain M"/>
    <property type="match status" value="1"/>
</dbReference>
<keyword evidence="6 15" id="KW-0812">Transmembrane</keyword>
<dbReference type="SFLD" id="SFLDF00027">
    <property type="entry name" value="p-type_atpase"/>
    <property type="match status" value="1"/>
</dbReference>
<dbReference type="InterPro" id="IPR027256">
    <property type="entry name" value="P-typ_ATPase_IB"/>
</dbReference>
<dbReference type="InterPro" id="IPR023299">
    <property type="entry name" value="ATPase_P-typ_cyto_dom_N"/>
</dbReference>
<evidence type="ECO:0000256" key="3">
    <source>
        <dbReference type="ARBA" id="ARBA00022448"/>
    </source>
</evidence>
<evidence type="ECO:0000313" key="17">
    <source>
        <dbReference type="EMBL" id="RSN73030.1"/>
    </source>
</evidence>
<evidence type="ECO:0000256" key="14">
    <source>
        <dbReference type="ARBA" id="ARBA00023136"/>
    </source>
</evidence>
<keyword evidence="10" id="KW-0460">Magnesium</keyword>
<dbReference type="NCBIfam" id="TIGR01525">
    <property type="entry name" value="ATPase-IB_hvy"/>
    <property type="match status" value="1"/>
</dbReference>
<dbReference type="Pfam" id="PF00702">
    <property type="entry name" value="Hydrolase"/>
    <property type="match status" value="1"/>
</dbReference>
<dbReference type="InterPro" id="IPR009078">
    <property type="entry name" value="Ferritin-like_SF"/>
</dbReference>
<feature type="transmembrane region" description="Helical" evidence="15">
    <location>
        <begin position="94"/>
        <end position="112"/>
    </location>
</feature>
<evidence type="ECO:0000313" key="18">
    <source>
        <dbReference type="Proteomes" id="UP000277582"/>
    </source>
</evidence>
<comment type="similarity">
    <text evidence="2">Belongs to the cation transport ATPase (P-type) (TC 3.A.3) family. Type IB subfamily.</text>
</comment>
<evidence type="ECO:0000259" key="16">
    <source>
        <dbReference type="SMART" id="SM00746"/>
    </source>
</evidence>
<dbReference type="SUPFAM" id="SSF47240">
    <property type="entry name" value="Ferritin-like"/>
    <property type="match status" value="1"/>
</dbReference>
<keyword evidence="18" id="KW-1185">Reference proteome</keyword>
<evidence type="ECO:0000256" key="12">
    <source>
        <dbReference type="ARBA" id="ARBA00022989"/>
    </source>
</evidence>
<dbReference type="NCBIfam" id="TIGR01512">
    <property type="entry name" value="ATPase-IB2_Cd"/>
    <property type="match status" value="1"/>
</dbReference>
<dbReference type="SUPFAM" id="SSF81653">
    <property type="entry name" value="Calcium ATPase, transduction domain A"/>
    <property type="match status" value="1"/>
</dbReference>
<evidence type="ECO:0000256" key="8">
    <source>
        <dbReference type="ARBA" id="ARBA00022741"/>
    </source>
</evidence>
<evidence type="ECO:0000256" key="4">
    <source>
        <dbReference type="ARBA" id="ARBA00022475"/>
    </source>
</evidence>
<dbReference type="Pfam" id="PF00122">
    <property type="entry name" value="E1-E2_ATPase"/>
    <property type="match status" value="1"/>
</dbReference>
<comment type="subcellular location">
    <subcellularLocation>
        <location evidence="1">Cell membrane</location>
        <topology evidence="1">Multi-pass membrane protein</topology>
    </subcellularLocation>
</comment>
<feature type="transmembrane region" description="Helical" evidence="15">
    <location>
        <begin position="65"/>
        <end position="82"/>
    </location>
</feature>
<dbReference type="RefSeq" id="WP_125672138.1">
    <property type="nucleotide sequence ID" value="NZ_RCOS01000130.1"/>
</dbReference>
<dbReference type="InterPro" id="IPR012348">
    <property type="entry name" value="RNR-like"/>
</dbReference>
<evidence type="ECO:0000256" key="6">
    <source>
        <dbReference type="ARBA" id="ARBA00022692"/>
    </source>
</evidence>
<dbReference type="PROSITE" id="PS00154">
    <property type="entry name" value="ATPASE_E1_E2"/>
    <property type="match status" value="1"/>
</dbReference>
<evidence type="ECO:0000256" key="13">
    <source>
        <dbReference type="ARBA" id="ARBA00023065"/>
    </source>
</evidence>
<dbReference type="NCBIfam" id="TIGR01494">
    <property type="entry name" value="ATPase_P-type"/>
    <property type="match status" value="1"/>
</dbReference>
<dbReference type="PANTHER" id="PTHR43520:SF5">
    <property type="entry name" value="CATION-TRANSPORTING P-TYPE ATPASE-RELATED"/>
    <property type="match status" value="1"/>
</dbReference>
<dbReference type="InterPro" id="IPR011017">
    <property type="entry name" value="TRASH_dom"/>
</dbReference>
<protein>
    <submittedName>
        <fullName evidence="17">Cadmium-translocating P-type ATPase</fullName>
        <ecNumber evidence="17">3.6.3.3</ecNumber>
    </submittedName>
</protein>
<dbReference type="GO" id="GO:0005507">
    <property type="term" value="F:copper ion binding"/>
    <property type="evidence" value="ECO:0007669"/>
    <property type="project" value="TreeGrafter"/>
</dbReference>
<comment type="caution">
    <text evidence="17">The sequence shown here is derived from an EMBL/GenBank/DDBJ whole genome shotgun (WGS) entry which is preliminary data.</text>
</comment>
<dbReference type="Gene3D" id="3.40.50.1000">
    <property type="entry name" value="HAD superfamily/HAD-like"/>
    <property type="match status" value="1"/>
</dbReference>
<dbReference type="AlphaFoldDB" id="A0A3R9X1I1"/>
<dbReference type="PRINTS" id="PR00119">
    <property type="entry name" value="CATATPASE"/>
</dbReference>
<dbReference type="EC" id="3.6.3.3" evidence="17"/>
<feature type="transmembrane region" description="Helical" evidence="15">
    <location>
        <begin position="152"/>
        <end position="170"/>
    </location>
</feature>
<name>A0A3R9X1I1_9CREN</name>
<dbReference type="Gene3D" id="1.10.620.20">
    <property type="entry name" value="Ribonucleotide Reductase, subunit A"/>
    <property type="match status" value="1"/>
</dbReference>
<evidence type="ECO:0000256" key="5">
    <source>
        <dbReference type="ARBA" id="ARBA00022553"/>
    </source>
</evidence>
<dbReference type="FunFam" id="2.70.150.10:FF:000002">
    <property type="entry name" value="Copper-transporting ATPase 1, putative"/>
    <property type="match status" value="1"/>
</dbReference>
<keyword evidence="9" id="KW-0067">ATP-binding</keyword>
<dbReference type="InterPro" id="IPR059000">
    <property type="entry name" value="ATPase_P-type_domA"/>
</dbReference>
<dbReference type="InterPro" id="IPR001757">
    <property type="entry name" value="P_typ_ATPase"/>
</dbReference>
<keyword evidence="14 15" id="KW-0472">Membrane</keyword>
<evidence type="ECO:0000256" key="10">
    <source>
        <dbReference type="ARBA" id="ARBA00022842"/>
    </source>
</evidence>
<dbReference type="InterPro" id="IPR023214">
    <property type="entry name" value="HAD_sf"/>
</dbReference>
<keyword evidence="11" id="KW-1278">Translocase</keyword>
<evidence type="ECO:0000256" key="1">
    <source>
        <dbReference type="ARBA" id="ARBA00004651"/>
    </source>
</evidence>
<keyword evidence="17" id="KW-0378">Hydrolase</keyword>
<evidence type="ECO:0000256" key="15">
    <source>
        <dbReference type="SAM" id="Phobius"/>
    </source>
</evidence>
<keyword evidence="4" id="KW-1003">Cell membrane</keyword>
<dbReference type="GO" id="GO:0005524">
    <property type="term" value="F:ATP binding"/>
    <property type="evidence" value="ECO:0007669"/>
    <property type="project" value="UniProtKB-KW"/>
</dbReference>
<evidence type="ECO:0000256" key="2">
    <source>
        <dbReference type="ARBA" id="ARBA00006024"/>
    </source>
</evidence>
<feature type="transmembrane region" description="Helical" evidence="15">
    <location>
        <begin position="337"/>
        <end position="357"/>
    </location>
</feature>
<evidence type="ECO:0000256" key="7">
    <source>
        <dbReference type="ARBA" id="ARBA00022723"/>
    </source>
</evidence>
<keyword evidence="5" id="KW-0597">Phosphoprotein</keyword>
<dbReference type="GO" id="GO:0043682">
    <property type="term" value="F:P-type divalent copper transporter activity"/>
    <property type="evidence" value="ECO:0007669"/>
    <property type="project" value="TreeGrafter"/>
</dbReference>
<evidence type="ECO:0000256" key="9">
    <source>
        <dbReference type="ARBA" id="ARBA00022840"/>
    </source>
</evidence>
<gene>
    <name evidence="17" type="primary">cadA</name>
    <name evidence="17" type="ORF">D6D85_11680</name>
</gene>
<proteinExistence type="inferred from homology"/>
<sequence>MVKDPVCGMDVDPKKTKYKLMYQGQEYYFCSRVCMEEFSKDPQRYLSEGHHRDHAHHISDLRKRLVVSLILTIPIFLTSDVAKDLGLLLRYRDIIGLLSASLLFLYGGYPFLRGAISEIKERNIGMMLLVSIGISASFLYSLYSFILGEPKTFYLELALLIDIMLIGHFIEAKVISAATSSVDLLVRLLPHEAHLISDNGYKDVPVRELKPGDLVLVKSGEKVPADGVIVDGISSFNESILTGESAPVVKGKGGNVIAGSINLEGAVKIKVTRTGEESYLGQVERLIKEIRSSRSRFKEIADRAAFFLTIFVITSGIITLAYWLLNSSSLGFAIERAVSVVVVACPHALGLAIPIVIQRTAMLSSSRGILLRSKEALERAKDVKMIIFDKTGTLTEGRFSAKRIQTFNGFDELEVLRLAASLDSLSNHPVARAIVRKAEEMGINLAQVSEFRSVPGSGVEGIVEGKKVSINNVGSESLIAESGNTAIQILIDGVLAGVMEFEDKPKEGAERAIKMLKEMGYRVHMLTGDRKAVASKLSEILGIDSYHAEVKPHEKVNIIKEMQERGLAVAMVGDGINDAPALIQADVGIAIGAGTDIAIESADVILVRSDIEDVAYFFRLARSSYKKMLENLLWAIGYNSLTIPIAAGALAGLIVIGPAMGALIMSMSDVIVVLNAMSLNLRQ</sequence>
<dbReference type="PANTHER" id="PTHR43520">
    <property type="entry name" value="ATP7, ISOFORM B"/>
    <property type="match status" value="1"/>
</dbReference>
<dbReference type="GO" id="GO:0016887">
    <property type="term" value="F:ATP hydrolysis activity"/>
    <property type="evidence" value="ECO:0007669"/>
    <property type="project" value="InterPro"/>
</dbReference>
<dbReference type="InterPro" id="IPR007029">
    <property type="entry name" value="YHS_dom"/>
</dbReference>
<dbReference type="Pfam" id="PF04945">
    <property type="entry name" value="YHS"/>
    <property type="match status" value="1"/>
</dbReference>
<dbReference type="NCBIfam" id="TIGR01511">
    <property type="entry name" value="ATPase-IB1_Cu"/>
    <property type="match status" value="1"/>
</dbReference>
<dbReference type="InterPro" id="IPR036412">
    <property type="entry name" value="HAD-like_sf"/>
</dbReference>
<dbReference type="Proteomes" id="UP000277582">
    <property type="component" value="Unassembled WGS sequence"/>
</dbReference>
<dbReference type="SFLD" id="SFLDG00002">
    <property type="entry name" value="C1.7:_P-type_atpase_like"/>
    <property type="match status" value="1"/>
</dbReference>
<dbReference type="Gene3D" id="3.40.1110.10">
    <property type="entry name" value="Calcium-transporting ATPase, cytoplasmic domain N"/>
    <property type="match status" value="1"/>
</dbReference>
<reference evidence="17 18" key="1">
    <citation type="submission" date="2018-10" db="EMBL/GenBank/DDBJ databases">
        <title>Co-occurring genomic capacity for anaerobic methane metabolism and dissimilatory sulfite reduction discovered in the Korarchaeota.</title>
        <authorList>
            <person name="Mckay L.J."/>
            <person name="Dlakic M."/>
            <person name="Fields M.W."/>
            <person name="Delmont T.O."/>
            <person name="Eren A.M."/>
            <person name="Jay Z.J."/>
            <person name="Klingelsmith K.B."/>
            <person name="Rusch D.B."/>
            <person name="Inskeep W.P."/>
        </authorList>
    </citation>
    <scope>NUCLEOTIDE SEQUENCE [LARGE SCALE GENOMIC DNA]</scope>
    <source>
        <strain evidence="17 18">MDKW</strain>
    </source>
</reference>
<organism evidence="17 18">
    <name type="scientific">Candidatus Methanodesulfokora washburnensis</name>
    <dbReference type="NCBI Taxonomy" id="2478471"/>
    <lineage>
        <taxon>Archaea</taxon>
        <taxon>Thermoproteota</taxon>
        <taxon>Candidatus Korarchaeia</taxon>
        <taxon>Candidatus Korarchaeia incertae sedis</taxon>
        <taxon>Candidatus Methanodesulfokora</taxon>
    </lineage>
</organism>
<keyword evidence="7" id="KW-0479">Metal-binding</keyword>
<feature type="transmembrane region" description="Helical" evidence="15">
    <location>
        <begin position="304"/>
        <end position="325"/>
    </location>
</feature>
<dbReference type="SUPFAM" id="SSF56784">
    <property type="entry name" value="HAD-like"/>
    <property type="match status" value="1"/>
</dbReference>
<keyword evidence="8" id="KW-0547">Nucleotide-binding</keyword>
<dbReference type="SMART" id="SM00746">
    <property type="entry name" value="TRASH"/>
    <property type="match status" value="1"/>
</dbReference>
<feature type="domain" description="TRASH" evidence="16">
    <location>
        <begin position="4"/>
        <end position="42"/>
    </location>
</feature>
<keyword evidence="13" id="KW-0406">Ion transport</keyword>
<dbReference type="PRINTS" id="PR00120">
    <property type="entry name" value="HATPASE"/>
</dbReference>